<dbReference type="EMBL" id="JABXBU010001863">
    <property type="protein sequence ID" value="KAF8782841.1"/>
    <property type="molecule type" value="Genomic_DNA"/>
</dbReference>
<name>A0A8T0EYJ8_ARGBR</name>
<protein>
    <submittedName>
        <fullName evidence="2">Uncharacterized protein</fullName>
    </submittedName>
</protein>
<gene>
    <name evidence="2" type="ORF">HNY73_013076</name>
</gene>
<accession>A0A8T0EYJ8</accession>
<evidence type="ECO:0000256" key="1">
    <source>
        <dbReference type="SAM" id="MobiDB-lite"/>
    </source>
</evidence>
<dbReference type="Proteomes" id="UP000807504">
    <property type="component" value="Unassembled WGS sequence"/>
</dbReference>
<sequence length="423" mass="47820">MQFYIKIFILVNCILFVTKGQLLFNAITGFGNWYGADTFMHPMKTIPPGCIRIPCIPWLGWKPDMFPTGIDFKEFTGNMDEKITLRTTKKPKEKRRKTHKSSKKTEESDKESSNEEIRVSDAVRGGRDKALVWQTLSPLSGTSGSLFRNHQQLATTEVYGTEINSIISVQNQNVTYHSQDQQTVIPNIAGITTLSTSHQRPYEQTITSSNITGITMLNTSNQRPYEHTVRSNITEITKLNSPFQDQVNHQVAAIEPHTAGVKLNKTFGRESPLIQVYVIASGSGGAHTSIGEGGYHGTLNGQSNFETFHFKMNPKNIEEQKGNVDIIMGTTRQFQNSRKKNPLVTEHQEWNSNSEGDSNIKKVVEDTFENIPRKDSVVQLNSENKELTEKSENIAAASNHKIRQEILDGILKHEFQNHWLMRK</sequence>
<evidence type="ECO:0000313" key="2">
    <source>
        <dbReference type="EMBL" id="KAF8782841.1"/>
    </source>
</evidence>
<evidence type="ECO:0000313" key="3">
    <source>
        <dbReference type="Proteomes" id="UP000807504"/>
    </source>
</evidence>
<reference evidence="2" key="2">
    <citation type="submission" date="2020-06" db="EMBL/GenBank/DDBJ databases">
        <authorList>
            <person name="Sheffer M."/>
        </authorList>
    </citation>
    <scope>NUCLEOTIDE SEQUENCE</scope>
</reference>
<feature type="region of interest" description="Disordered" evidence="1">
    <location>
        <begin position="83"/>
        <end position="121"/>
    </location>
</feature>
<proteinExistence type="predicted"/>
<reference evidence="2" key="1">
    <citation type="journal article" date="2020" name="bioRxiv">
        <title>Chromosome-level reference genome of the European wasp spider Argiope bruennichi: a resource for studies on range expansion and evolutionary adaptation.</title>
        <authorList>
            <person name="Sheffer M.M."/>
            <person name="Hoppe A."/>
            <person name="Krehenwinkel H."/>
            <person name="Uhl G."/>
            <person name="Kuss A.W."/>
            <person name="Jensen L."/>
            <person name="Jensen C."/>
            <person name="Gillespie R.G."/>
            <person name="Hoff K.J."/>
            <person name="Prost S."/>
        </authorList>
    </citation>
    <scope>NUCLEOTIDE SEQUENCE</scope>
</reference>
<feature type="compositionally biased region" description="Basic residues" evidence="1">
    <location>
        <begin position="87"/>
        <end position="102"/>
    </location>
</feature>
<keyword evidence="3" id="KW-1185">Reference proteome</keyword>
<feature type="compositionally biased region" description="Basic and acidic residues" evidence="1">
    <location>
        <begin position="103"/>
        <end position="121"/>
    </location>
</feature>
<dbReference type="AlphaFoldDB" id="A0A8T0EYJ8"/>
<organism evidence="2 3">
    <name type="scientific">Argiope bruennichi</name>
    <name type="common">Wasp spider</name>
    <name type="synonym">Aranea bruennichi</name>
    <dbReference type="NCBI Taxonomy" id="94029"/>
    <lineage>
        <taxon>Eukaryota</taxon>
        <taxon>Metazoa</taxon>
        <taxon>Ecdysozoa</taxon>
        <taxon>Arthropoda</taxon>
        <taxon>Chelicerata</taxon>
        <taxon>Arachnida</taxon>
        <taxon>Araneae</taxon>
        <taxon>Araneomorphae</taxon>
        <taxon>Entelegynae</taxon>
        <taxon>Araneoidea</taxon>
        <taxon>Araneidae</taxon>
        <taxon>Argiope</taxon>
    </lineage>
</organism>
<comment type="caution">
    <text evidence="2">The sequence shown here is derived from an EMBL/GenBank/DDBJ whole genome shotgun (WGS) entry which is preliminary data.</text>
</comment>